<dbReference type="GO" id="GO:0000166">
    <property type="term" value="F:nucleotide binding"/>
    <property type="evidence" value="ECO:0007669"/>
    <property type="project" value="UniProtKB-KW"/>
</dbReference>
<name>A0A1G2L2K4_9BACT</name>
<proteinExistence type="inferred from homology"/>
<dbReference type="PANTHER" id="PTHR34139">
    <property type="entry name" value="UPF0331 PROTEIN MJ0127"/>
    <property type="match status" value="1"/>
</dbReference>
<dbReference type="Gene3D" id="1.20.120.580">
    <property type="entry name" value="bsu32300-like"/>
    <property type="match status" value="1"/>
</dbReference>
<reference evidence="7 8" key="1">
    <citation type="journal article" date="2016" name="Nat. Commun.">
        <title>Thousands of microbial genomes shed light on interconnected biogeochemical processes in an aquifer system.</title>
        <authorList>
            <person name="Anantharaman K."/>
            <person name="Brown C.T."/>
            <person name="Hug L.A."/>
            <person name="Sharon I."/>
            <person name="Castelle C.J."/>
            <person name="Probst A.J."/>
            <person name="Thomas B.C."/>
            <person name="Singh A."/>
            <person name="Wilkins M.J."/>
            <person name="Karaoz U."/>
            <person name="Brodie E.L."/>
            <person name="Williams K.H."/>
            <person name="Hubbard S.S."/>
            <person name="Banfield J.F."/>
        </authorList>
    </citation>
    <scope>NUCLEOTIDE SEQUENCE [LARGE SCALE GENOMIC DNA]</scope>
</reference>
<keyword evidence="4" id="KW-0547">Nucleotide-binding</keyword>
<comment type="similarity">
    <text evidence="6">Belongs to the HepT RNase toxin family.</text>
</comment>
<dbReference type="InterPro" id="IPR051813">
    <property type="entry name" value="HepT_RNase_toxin"/>
</dbReference>
<evidence type="ECO:0000256" key="2">
    <source>
        <dbReference type="ARBA" id="ARBA00022649"/>
    </source>
</evidence>
<organism evidence="7 8">
    <name type="scientific">Candidatus Sungbacteria bacterium RIFCSPLOWO2_01_FULL_47_10</name>
    <dbReference type="NCBI Taxonomy" id="1802276"/>
    <lineage>
        <taxon>Bacteria</taxon>
        <taxon>Candidatus Sungiibacteriota</taxon>
    </lineage>
</organism>
<keyword evidence="3" id="KW-0540">Nuclease</keyword>
<evidence type="ECO:0008006" key="9">
    <source>
        <dbReference type="Google" id="ProtNLM"/>
    </source>
</evidence>
<dbReference type="InterPro" id="IPR037038">
    <property type="entry name" value="HepT-like_sf"/>
</dbReference>
<dbReference type="Proteomes" id="UP000177982">
    <property type="component" value="Unassembled WGS sequence"/>
</dbReference>
<dbReference type="GO" id="GO:0004540">
    <property type="term" value="F:RNA nuclease activity"/>
    <property type="evidence" value="ECO:0007669"/>
    <property type="project" value="InterPro"/>
</dbReference>
<gene>
    <name evidence="7" type="ORF">A2934_01895</name>
</gene>
<comment type="caution">
    <text evidence="7">The sequence shown here is derived from an EMBL/GenBank/DDBJ whole genome shotgun (WGS) entry which is preliminary data.</text>
</comment>
<dbReference type="GO" id="GO:0016787">
    <property type="term" value="F:hydrolase activity"/>
    <property type="evidence" value="ECO:0007669"/>
    <property type="project" value="UniProtKB-KW"/>
</dbReference>
<accession>A0A1G2L2K4</accession>
<evidence type="ECO:0000256" key="3">
    <source>
        <dbReference type="ARBA" id="ARBA00022722"/>
    </source>
</evidence>
<evidence type="ECO:0000256" key="4">
    <source>
        <dbReference type="ARBA" id="ARBA00022741"/>
    </source>
</evidence>
<evidence type="ECO:0000256" key="1">
    <source>
        <dbReference type="ARBA" id="ARBA00022553"/>
    </source>
</evidence>
<protein>
    <recommendedName>
        <fullName evidence="9">DUF86 domain-containing protein</fullName>
    </recommendedName>
</protein>
<dbReference type="EMBL" id="MHQO01000041">
    <property type="protein sequence ID" value="OHA05936.1"/>
    <property type="molecule type" value="Genomic_DNA"/>
</dbReference>
<dbReference type="AlphaFoldDB" id="A0A1G2L2K4"/>
<dbReference type="Pfam" id="PF01934">
    <property type="entry name" value="HepT-like"/>
    <property type="match status" value="1"/>
</dbReference>
<dbReference type="PANTHER" id="PTHR34139:SF1">
    <property type="entry name" value="RNASE MJ1380-RELATED"/>
    <property type="match status" value="1"/>
</dbReference>
<dbReference type="GO" id="GO:0110001">
    <property type="term" value="C:toxin-antitoxin complex"/>
    <property type="evidence" value="ECO:0007669"/>
    <property type="project" value="InterPro"/>
</dbReference>
<dbReference type="InterPro" id="IPR008201">
    <property type="entry name" value="HepT-like"/>
</dbReference>
<keyword evidence="5" id="KW-0378">Hydrolase</keyword>
<evidence type="ECO:0000313" key="7">
    <source>
        <dbReference type="EMBL" id="OHA05936.1"/>
    </source>
</evidence>
<evidence type="ECO:0000256" key="5">
    <source>
        <dbReference type="ARBA" id="ARBA00022801"/>
    </source>
</evidence>
<sequence length="114" mass="13462">MKRSNEVYIEDVLESIGLIRKYAANVTGAGFIGDPELQDAIMRRLEIIGETVKHVPEKIRNEFPKIPWREISSMRDMLTHEYFGIDEKRVWKTTREDIPDLERKMKKVLKFIRG</sequence>
<evidence type="ECO:0000313" key="8">
    <source>
        <dbReference type="Proteomes" id="UP000177982"/>
    </source>
</evidence>
<keyword evidence="2" id="KW-1277">Toxin-antitoxin system</keyword>
<evidence type="ECO:0000256" key="6">
    <source>
        <dbReference type="ARBA" id="ARBA00024207"/>
    </source>
</evidence>
<keyword evidence="1" id="KW-0597">Phosphoprotein</keyword>